<dbReference type="EMBL" id="CP064787">
    <property type="protein sequence ID" value="QSG04997.1"/>
    <property type="molecule type" value="Genomic_DNA"/>
</dbReference>
<dbReference type="PROSITE" id="PS51257">
    <property type="entry name" value="PROKAR_LIPOPROTEIN"/>
    <property type="match status" value="1"/>
</dbReference>
<evidence type="ECO:0000313" key="1">
    <source>
        <dbReference type="EMBL" id="QSG04997.1"/>
    </source>
</evidence>
<dbReference type="Proteomes" id="UP000663525">
    <property type="component" value="Chromosome"/>
</dbReference>
<sequence length="172" mass="17876">MGRWTAFDGIDGRAIDRRRVLAAGASVTTAALAGCSEMLDFFGGLVLEDVNVFNTTEHRITGSVVVTGPDGTTALDATFDIPPEGETEDEDTATTYGGVLEDAGSYTVSTTLDGGPGVDAPVSVERSVDVTEPGDQHVIVGLGTESESVGVFVEVIDEFSDLEETTITPEDG</sequence>
<dbReference type="RefSeq" id="WP_229114563.1">
    <property type="nucleotide sequence ID" value="NZ_CP064787.1"/>
</dbReference>
<evidence type="ECO:0000313" key="2">
    <source>
        <dbReference type="Proteomes" id="UP000663525"/>
    </source>
</evidence>
<protein>
    <submittedName>
        <fullName evidence="1">Uncharacterized protein</fullName>
    </submittedName>
</protein>
<accession>A0A897MX10</accession>
<gene>
    <name evidence="1" type="ORF">HSR121_0642</name>
</gene>
<organism evidence="1 2">
    <name type="scientific">Halapricum desulfuricans</name>
    <dbReference type="NCBI Taxonomy" id="2841257"/>
    <lineage>
        <taxon>Archaea</taxon>
        <taxon>Methanobacteriati</taxon>
        <taxon>Methanobacteriota</taxon>
        <taxon>Stenosarchaea group</taxon>
        <taxon>Halobacteria</taxon>
        <taxon>Halobacteriales</taxon>
        <taxon>Haloarculaceae</taxon>
        <taxon>Halapricum</taxon>
    </lineage>
</organism>
<dbReference type="AlphaFoldDB" id="A0A897MX10"/>
<proteinExistence type="predicted"/>
<name>A0A897MX10_9EURY</name>
<reference evidence="1" key="1">
    <citation type="submission" date="2020-11" db="EMBL/GenBank/DDBJ databases">
        <title>Carbohydrate-dependent, anaerobic sulfur respiration: A novel catabolism in halophilic archaea.</title>
        <authorList>
            <person name="Sorokin D.Y."/>
            <person name="Messina E."/>
            <person name="Smedile F."/>
            <person name="La Cono V."/>
            <person name="Hallsworth J.E."/>
            <person name="Yakimov M.M."/>
        </authorList>
    </citation>
    <scope>NUCLEOTIDE SEQUENCE</scope>
    <source>
        <strain evidence="1">HSR12-1</strain>
    </source>
</reference>
<dbReference type="GeneID" id="68854286"/>